<reference evidence="1 2" key="1">
    <citation type="submission" date="2023-09" db="EMBL/GenBank/DDBJ databases">
        <title>Genomes of two closely related lineages of the louse Polyplax serrata with different host specificities.</title>
        <authorList>
            <person name="Martinu J."/>
            <person name="Tarabai H."/>
            <person name="Stefka J."/>
            <person name="Hypsa V."/>
        </authorList>
    </citation>
    <scope>NUCLEOTIDE SEQUENCE [LARGE SCALE GENOMIC DNA]</scope>
    <source>
        <strain evidence="1">98ZLc_SE</strain>
    </source>
</reference>
<evidence type="ECO:0000313" key="1">
    <source>
        <dbReference type="EMBL" id="KAK6638318.1"/>
    </source>
</evidence>
<gene>
    <name evidence="1" type="ORF">RUM44_008747</name>
</gene>
<evidence type="ECO:0000313" key="2">
    <source>
        <dbReference type="Proteomes" id="UP001359485"/>
    </source>
</evidence>
<dbReference type="Proteomes" id="UP001359485">
    <property type="component" value="Unassembled WGS sequence"/>
</dbReference>
<accession>A0ABR1B949</accession>
<comment type="caution">
    <text evidence="1">The sequence shown here is derived from an EMBL/GenBank/DDBJ whole genome shotgun (WGS) entry which is preliminary data.</text>
</comment>
<organism evidence="1 2">
    <name type="scientific">Polyplax serrata</name>
    <name type="common">Common mouse louse</name>
    <dbReference type="NCBI Taxonomy" id="468196"/>
    <lineage>
        <taxon>Eukaryota</taxon>
        <taxon>Metazoa</taxon>
        <taxon>Ecdysozoa</taxon>
        <taxon>Arthropoda</taxon>
        <taxon>Hexapoda</taxon>
        <taxon>Insecta</taxon>
        <taxon>Pterygota</taxon>
        <taxon>Neoptera</taxon>
        <taxon>Paraneoptera</taxon>
        <taxon>Psocodea</taxon>
        <taxon>Troctomorpha</taxon>
        <taxon>Phthiraptera</taxon>
        <taxon>Anoplura</taxon>
        <taxon>Polyplacidae</taxon>
        <taxon>Polyplax</taxon>
    </lineage>
</organism>
<name>A0ABR1B949_POLSC</name>
<sequence length="57" mass="6532">MEEKQLEGCDLQSVLSYGTFGAKRRALPSPVPLLGEEKQKLQKIKGEMKKRWNDGRK</sequence>
<protein>
    <submittedName>
        <fullName evidence="1">Uncharacterized protein</fullName>
    </submittedName>
</protein>
<proteinExistence type="predicted"/>
<dbReference type="EMBL" id="JAWJWF010000002">
    <property type="protein sequence ID" value="KAK6638318.1"/>
    <property type="molecule type" value="Genomic_DNA"/>
</dbReference>
<keyword evidence="2" id="KW-1185">Reference proteome</keyword>